<sequence length="143" mass="16959">MQFEIDLLRQQVARLEVENTKLRQVIEENTKCKAENTELKAEVLKLRHDFEKLKWQTRVITSTQNMPSFVEQSHLHKTENISHSPTSLPLPDYYFDRKDNISISRRKAKPKSLEEKEEDEFLNTIHKAQVSKEIIQSIKEKKL</sequence>
<proteinExistence type="predicted"/>
<gene>
    <name evidence="2" type="ORF">AMORRO_LOCUS1308</name>
</gene>
<keyword evidence="1" id="KW-0175">Coiled coil</keyword>
<feature type="coiled-coil region" evidence="1">
    <location>
        <begin position="5"/>
        <end position="42"/>
    </location>
</feature>
<dbReference type="EMBL" id="CAJVPV010000484">
    <property type="protein sequence ID" value="CAG8459128.1"/>
    <property type="molecule type" value="Genomic_DNA"/>
</dbReference>
<protein>
    <submittedName>
        <fullName evidence="2">17823_t:CDS:1</fullName>
    </submittedName>
</protein>
<evidence type="ECO:0000256" key="1">
    <source>
        <dbReference type="SAM" id="Coils"/>
    </source>
</evidence>
<dbReference type="OrthoDB" id="2439723at2759"/>
<dbReference type="Proteomes" id="UP000789342">
    <property type="component" value="Unassembled WGS sequence"/>
</dbReference>
<name>A0A9N8YYU7_9GLOM</name>
<accession>A0A9N8YYU7</accession>
<reference evidence="2" key="1">
    <citation type="submission" date="2021-06" db="EMBL/GenBank/DDBJ databases">
        <authorList>
            <person name="Kallberg Y."/>
            <person name="Tangrot J."/>
            <person name="Rosling A."/>
        </authorList>
    </citation>
    <scope>NUCLEOTIDE SEQUENCE</scope>
    <source>
        <strain evidence="2">CL551</strain>
    </source>
</reference>
<keyword evidence="3" id="KW-1185">Reference proteome</keyword>
<organism evidence="2 3">
    <name type="scientific">Acaulospora morrowiae</name>
    <dbReference type="NCBI Taxonomy" id="94023"/>
    <lineage>
        <taxon>Eukaryota</taxon>
        <taxon>Fungi</taxon>
        <taxon>Fungi incertae sedis</taxon>
        <taxon>Mucoromycota</taxon>
        <taxon>Glomeromycotina</taxon>
        <taxon>Glomeromycetes</taxon>
        <taxon>Diversisporales</taxon>
        <taxon>Acaulosporaceae</taxon>
        <taxon>Acaulospora</taxon>
    </lineage>
</organism>
<dbReference type="AlphaFoldDB" id="A0A9N8YYU7"/>
<evidence type="ECO:0000313" key="2">
    <source>
        <dbReference type="EMBL" id="CAG8459128.1"/>
    </source>
</evidence>
<evidence type="ECO:0000313" key="3">
    <source>
        <dbReference type="Proteomes" id="UP000789342"/>
    </source>
</evidence>
<comment type="caution">
    <text evidence="2">The sequence shown here is derived from an EMBL/GenBank/DDBJ whole genome shotgun (WGS) entry which is preliminary data.</text>
</comment>